<protein>
    <submittedName>
        <fullName evidence="1">Uncharacterized protein</fullName>
    </submittedName>
</protein>
<dbReference type="EMBL" id="BLLF01003755">
    <property type="protein sequence ID" value="GFH28130.1"/>
    <property type="molecule type" value="Genomic_DNA"/>
</dbReference>
<sequence>MKRMHLARRFKAEMLAAREAGRPIPAPLPGMTLDVWTLYRTLTK</sequence>
<dbReference type="AlphaFoldDB" id="A0A6A0A6G6"/>
<name>A0A6A0A6G6_HAELA</name>
<proteinExistence type="predicted"/>
<gene>
    <name evidence="1" type="ORF">HaLaN_26571</name>
</gene>
<organism evidence="1 2">
    <name type="scientific">Haematococcus lacustris</name>
    <name type="common">Green alga</name>
    <name type="synonym">Haematococcus pluvialis</name>
    <dbReference type="NCBI Taxonomy" id="44745"/>
    <lineage>
        <taxon>Eukaryota</taxon>
        <taxon>Viridiplantae</taxon>
        <taxon>Chlorophyta</taxon>
        <taxon>core chlorophytes</taxon>
        <taxon>Chlorophyceae</taxon>
        <taxon>CS clade</taxon>
        <taxon>Chlamydomonadales</taxon>
        <taxon>Haematococcaceae</taxon>
        <taxon>Haematococcus</taxon>
    </lineage>
</organism>
<keyword evidence="2" id="KW-1185">Reference proteome</keyword>
<accession>A0A6A0A6G6</accession>
<dbReference type="Proteomes" id="UP000485058">
    <property type="component" value="Unassembled WGS sequence"/>
</dbReference>
<evidence type="ECO:0000313" key="1">
    <source>
        <dbReference type="EMBL" id="GFH28130.1"/>
    </source>
</evidence>
<reference evidence="1 2" key="1">
    <citation type="submission" date="2020-02" db="EMBL/GenBank/DDBJ databases">
        <title>Draft genome sequence of Haematococcus lacustris strain NIES-144.</title>
        <authorList>
            <person name="Morimoto D."/>
            <person name="Nakagawa S."/>
            <person name="Yoshida T."/>
            <person name="Sawayama S."/>
        </authorList>
    </citation>
    <scope>NUCLEOTIDE SEQUENCE [LARGE SCALE GENOMIC DNA]</scope>
    <source>
        <strain evidence="1 2">NIES-144</strain>
    </source>
</reference>
<comment type="caution">
    <text evidence="1">The sequence shown here is derived from an EMBL/GenBank/DDBJ whole genome shotgun (WGS) entry which is preliminary data.</text>
</comment>
<feature type="non-terminal residue" evidence="1">
    <location>
        <position position="44"/>
    </location>
</feature>
<evidence type="ECO:0000313" key="2">
    <source>
        <dbReference type="Proteomes" id="UP000485058"/>
    </source>
</evidence>
<feature type="non-terminal residue" evidence="1">
    <location>
        <position position="1"/>
    </location>
</feature>